<comment type="subunit">
    <text evidence="7">Heterotrimeric transcription factor composed of three components, NF-YA, NF-YB and NF-YC. NF-YB and NF-YC must interact and dimerize for NF-YA association and DNA binding.</text>
</comment>
<comment type="subcellular location">
    <subcellularLocation>
        <location evidence="1 8">Nucleus</location>
    </subcellularLocation>
</comment>
<evidence type="ECO:0000256" key="6">
    <source>
        <dbReference type="ARBA" id="ARBA00023242"/>
    </source>
</evidence>
<dbReference type="EMBL" id="GDJX01015671">
    <property type="protein sequence ID" value="JAT52265.1"/>
    <property type="molecule type" value="Transcribed_RNA"/>
</dbReference>
<comment type="function">
    <text evidence="8">Component of the sequence-specific heterotrimeric transcription factor (NF-Y) which specifically recognizes a 5'-CCAAT-3' box motif found in the promoters of its target genes.</text>
</comment>
<dbReference type="SMART" id="SM00521">
    <property type="entry name" value="CBF"/>
    <property type="match status" value="1"/>
</dbReference>
<comment type="similarity">
    <text evidence="8">Belongs to the NFYA/HAP2 subunit family.</text>
</comment>
<evidence type="ECO:0000256" key="7">
    <source>
        <dbReference type="ARBA" id="ARBA00025911"/>
    </source>
</evidence>
<dbReference type="InterPro" id="IPR001289">
    <property type="entry name" value="NFYA"/>
</dbReference>
<keyword evidence="6 8" id="KW-0539">Nucleus</keyword>
<keyword evidence="5 8" id="KW-0804">Transcription</keyword>
<feature type="compositionally biased region" description="Polar residues" evidence="9">
    <location>
        <begin position="63"/>
        <end position="75"/>
    </location>
</feature>
<sequence>MQDISNKDSDQRYLYSASNFVVTCPSWWNLSGSNVPPSSLPKDLNMSSQMQYCHQMRQLGCQLQDQDSSKPTAQSHQDREEMRQANSSDQCFLTHPGKNNSDGKQDKDSIKSPLSVGTSEVIFPAQKIDSTQCVTYIPYTCVDPYYGVMAAYGSHAMIHPHVVGVAPPTRVPLPLELTEDEPIFVNSKQYRGILRRRQRRAKLEAQNKLVQGRKPYLHESRHLHAMRRVRGSGGRFLNTTKQQEQQQQQSSTVAVNSSDNLKTYDSSLFQLGGCPGGSLSESEGLQSDNMNVGSSGSTCSEITSISDGNMYPLPDTLGFPLDYHSHMGLGMQSGGSMAHNEPQRQVSSIR</sequence>
<dbReference type="GO" id="GO:0003700">
    <property type="term" value="F:DNA-binding transcription factor activity"/>
    <property type="evidence" value="ECO:0007669"/>
    <property type="project" value="UniProtKB-UniRule"/>
</dbReference>
<dbReference type="Gene3D" id="6.10.250.2430">
    <property type="match status" value="1"/>
</dbReference>
<evidence type="ECO:0000313" key="11">
    <source>
        <dbReference type="EMBL" id="JAT58774.1"/>
    </source>
</evidence>
<dbReference type="EMBL" id="GDJX01009162">
    <property type="protein sequence ID" value="JAT58774.1"/>
    <property type="molecule type" value="Transcribed_RNA"/>
</dbReference>
<feature type="region of interest" description="Disordered" evidence="9">
    <location>
        <begin position="63"/>
        <end position="112"/>
    </location>
</feature>
<evidence type="ECO:0000256" key="5">
    <source>
        <dbReference type="ARBA" id="ARBA00023163"/>
    </source>
</evidence>
<protein>
    <recommendedName>
        <fullName evidence="8">Nuclear transcription factor Y subunit</fullName>
    </recommendedName>
</protein>
<gene>
    <name evidence="11" type="primary">NFYA6_1</name>
    <name evidence="10" type="synonym">NFYA6_3</name>
    <name evidence="11" type="ORF">g.96521</name>
    <name evidence="10" type="ORF">g.96527</name>
</gene>
<evidence type="ECO:0000256" key="4">
    <source>
        <dbReference type="ARBA" id="ARBA00023159"/>
    </source>
</evidence>
<dbReference type="Pfam" id="PF02045">
    <property type="entry name" value="CBFB_NFYA"/>
    <property type="match status" value="1"/>
</dbReference>
<name>A0A1D1YVX6_9ARAE</name>
<keyword evidence="2 8" id="KW-0805">Transcription regulation</keyword>
<evidence type="ECO:0000256" key="2">
    <source>
        <dbReference type="ARBA" id="ARBA00023015"/>
    </source>
</evidence>
<feature type="compositionally biased region" description="Basic and acidic residues" evidence="9">
    <location>
        <begin position="101"/>
        <end position="110"/>
    </location>
</feature>
<evidence type="ECO:0000313" key="10">
    <source>
        <dbReference type="EMBL" id="JAT52265.1"/>
    </source>
</evidence>
<proteinExistence type="inferred from homology"/>
<dbReference type="GO" id="GO:0016602">
    <property type="term" value="C:CCAAT-binding factor complex"/>
    <property type="evidence" value="ECO:0007669"/>
    <property type="project" value="InterPro"/>
</dbReference>
<dbReference type="PROSITE" id="PS00686">
    <property type="entry name" value="NFYA_HAP2_1"/>
    <property type="match status" value="1"/>
</dbReference>
<feature type="compositionally biased region" description="Polar residues" evidence="9">
    <location>
        <begin position="84"/>
        <end position="100"/>
    </location>
</feature>
<dbReference type="GO" id="GO:0003677">
    <property type="term" value="F:DNA binding"/>
    <property type="evidence" value="ECO:0007669"/>
    <property type="project" value="UniProtKB-KW"/>
</dbReference>
<dbReference type="PANTHER" id="PTHR12632">
    <property type="entry name" value="TRANSCRIPTION FACTOR NF-Y ALPHA-RELATED"/>
    <property type="match status" value="1"/>
</dbReference>
<accession>A0A1D1YVX6</accession>
<evidence type="ECO:0000256" key="3">
    <source>
        <dbReference type="ARBA" id="ARBA00023125"/>
    </source>
</evidence>
<evidence type="ECO:0000256" key="8">
    <source>
        <dbReference type="RuleBase" id="RU367155"/>
    </source>
</evidence>
<dbReference type="InterPro" id="IPR018362">
    <property type="entry name" value="CCAAT-binding_factor_CS"/>
</dbReference>
<keyword evidence="3 8" id="KW-0238">DNA-binding</keyword>
<keyword evidence="4" id="KW-0010">Activator</keyword>
<evidence type="ECO:0000256" key="9">
    <source>
        <dbReference type="SAM" id="MobiDB-lite"/>
    </source>
</evidence>
<reference evidence="11" key="1">
    <citation type="submission" date="2015-07" db="EMBL/GenBank/DDBJ databases">
        <title>Transcriptome Assembly of Anthurium amnicola.</title>
        <authorList>
            <person name="Suzuki J."/>
        </authorList>
    </citation>
    <scope>NUCLEOTIDE SEQUENCE</scope>
</reference>
<evidence type="ECO:0000256" key="1">
    <source>
        <dbReference type="ARBA" id="ARBA00004123"/>
    </source>
</evidence>
<dbReference type="AlphaFoldDB" id="A0A1D1YVX6"/>
<dbReference type="PROSITE" id="PS51152">
    <property type="entry name" value="NFYA_HAP2_2"/>
    <property type="match status" value="1"/>
</dbReference>
<organism evidence="11">
    <name type="scientific">Anthurium amnicola</name>
    <dbReference type="NCBI Taxonomy" id="1678845"/>
    <lineage>
        <taxon>Eukaryota</taxon>
        <taxon>Viridiplantae</taxon>
        <taxon>Streptophyta</taxon>
        <taxon>Embryophyta</taxon>
        <taxon>Tracheophyta</taxon>
        <taxon>Spermatophyta</taxon>
        <taxon>Magnoliopsida</taxon>
        <taxon>Liliopsida</taxon>
        <taxon>Araceae</taxon>
        <taxon>Pothoideae</taxon>
        <taxon>Potheae</taxon>
        <taxon>Anthurium</taxon>
    </lineage>
</organism>
<dbReference type="PRINTS" id="PR00616">
    <property type="entry name" value="CCAATSUBUNTB"/>
</dbReference>